<evidence type="ECO:0000313" key="1">
    <source>
        <dbReference type="EMBL" id="KAK1564194.1"/>
    </source>
</evidence>
<dbReference type="GO" id="GO:0006044">
    <property type="term" value="P:N-acetylglucosamine metabolic process"/>
    <property type="evidence" value="ECO:0007669"/>
    <property type="project" value="TreeGrafter"/>
</dbReference>
<dbReference type="PANTHER" id="PTHR35020:SF2">
    <property type="entry name" value="N-ACETYLGLUCOSAMINE-INDUCED PROTEIN 1"/>
    <property type="match status" value="1"/>
</dbReference>
<evidence type="ECO:0008006" key="3">
    <source>
        <dbReference type="Google" id="ProtNLM"/>
    </source>
</evidence>
<dbReference type="InterPro" id="IPR022036">
    <property type="entry name" value="DUF3605"/>
</dbReference>
<evidence type="ECO:0000313" key="2">
    <source>
        <dbReference type="Proteomes" id="UP001230504"/>
    </source>
</evidence>
<accession>A0AAD8PJ64</accession>
<name>A0AAD8PJ64_9PEZI</name>
<dbReference type="Pfam" id="PF12239">
    <property type="entry name" value="DUF3605"/>
    <property type="match status" value="1"/>
</dbReference>
<organism evidence="1 2">
    <name type="scientific">Colletotrichum navitas</name>
    <dbReference type="NCBI Taxonomy" id="681940"/>
    <lineage>
        <taxon>Eukaryota</taxon>
        <taxon>Fungi</taxon>
        <taxon>Dikarya</taxon>
        <taxon>Ascomycota</taxon>
        <taxon>Pezizomycotina</taxon>
        <taxon>Sordariomycetes</taxon>
        <taxon>Hypocreomycetidae</taxon>
        <taxon>Glomerellales</taxon>
        <taxon>Glomerellaceae</taxon>
        <taxon>Colletotrichum</taxon>
        <taxon>Colletotrichum graminicola species complex</taxon>
    </lineage>
</organism>
<proteinExistence type="predicted"/>
<dbReference type="AlphaFoldDB" id="A0AAD8PJ64"/>
<reference evidence="1" key="1">
    <citation type="submission" date="2021-06" db="EMBL/GenBank/DDBJ databases">
        <title>Comparative genomics, transcriptomics and evolutionary studies reveal genomic signatures of adaptation to plant cell wall in hemibiotrophic fungi.</title>
        <authorList>
            <consortium name="DOE Joint Genome Institute"/>
            <person name="Baroncelli R."/>
            <person name="Diaz J.F."/>
            <person name="Benocci T."/>
            <person name="Peng M."/>
            <person name="Battaglia E."/>
            <person name="Haridas S."/>
            <person name="Andreopoulos W."/>
            <person name="Labutti K."/>
            <person name="Pangilinan J."/>
            <person name="Floch G.L."/>
            <person name="Makela M.R."/>
            <person name="Henrissat B."/>
            <person name="Grigoriev I.V."/>
            <person name="Crouch J.A."/>
            <person name="De Vries R.P."/>
            <person name="Sukno S.A."/>
            <person name="Thon M.R."/>
        </authorList>
    </citation>
    <scope>NUCLEOTIDE SEQUENCE</scope>
    <source>
        <strain evidence="1">CBS 125086</strain>
    </source>
</reference>
<comment type="caution">
    <text evidence="1">The sequence shown here is derived from an EMBL/GenBank/DDBJ whole genome shotgun (WGS) entry which is preliminary data.</text>
</comment>
<dbReference type="GO" id="GO:0005737">
    <property type="term" value="C:cytoplasm"/>
    <property type="evidence" value="ECO:0007669"/>
    <property type="project" value="TreeGrafter"/>
</dbReference>
<protein>
    <recommendedName>
        <fullName evidence="3">N-acetylglucosamine-induced protein 1</fullName>
    </recommendedName>
</protein>
<keyword evidence="2" id="KW-1185">Reference proteome</keyword>
<dbReference type="PANTHER" id="PTHR35020">
    <property type="entry name" value="N-ACETYLGLUCOSAMINE-INDUCED PROTEIN 1"/>
    <property type="match status" value="1"/>
</dbReference>
<sequence length="227" mass="26622">MDIETLIKNAPFRLSDEDIRVLRGRSDKPGPHTWEEIKSVIAAGEMGQLRRSPQDLRNYIVWHAEIRKTHGSVLEYVRREKLRWPKHITPCDDLPFSHTNDWKVIWNDWPYDVADGIMHLVVWSKCRIEVTADSGLPTERMKHLIDSFLDREFGETLGCRRGQDLLWFKQKTAWQSVRGLEHIHVLLLNVSRERVEKLVGQQQSQTLRVLWTRDVASTETQFSAKMS</sequence>
<gene>
    <name evidence="1" type="ORF">LY79DRAFT_530380</name>
</gene>
<dbReference type="EMBL" id="JAHLJV010000202">
    <property type="protein sequence ID" value="KAK1564194.1"/>
    <property type="molecule type" value="Genomic_DNA"/>
</dbReference>
<dbReference type="RefSeq" id="XP_060407014.1">
    <property type="nucleotide sequence ID" value="XM_060556173.1"/>
</dbReference>
<dbReference type="Proteomes" id="UP001230504">
    <property type="component" value="Unassembled WGS sequence"/>
</dbReference>
<dbReference type="GeneID" id="85440413"/>